<feature type="non-terminal residue" evidence="3">
    <location>
        <position position="1123"/>
    </location>
</feature>
<dbReference type="EMBL" id="JAHWGI010000318">
    <property type="protein sequence ID" value="KAK3913347.1"/>
    <property type="molecule type" value="Genomic_DNA"/>
</dbReference>
<reference evidence="3" key="1">
    <citation type="submission" date="2021-07" db="EMBL/GenBank/DDBJ databases">
        <authorList>
            <person name="Catto M.A."/>
            <person name="Jacobson A."/>
            <person name="Kennedy G."/>
            <person name="Labadie P."/>
            <person name="Hunt B.G."/>
            <person name="Srinivasan R."/>
        </authorList>
    </citation>
    <scope>NUCLEOTIDE SEQUENCE</scope>
    <source>
        <strain evidence="3">PL_HMW_Pooled</strain>
        <tissue evidence="3">Head</tissue>
    </source>
</reference>
<dbReference type="Pfam" id="PF12796">
    <property type="entry name" value="Ank_2"/>
    <property type="match status" value="2"/>
</dbReference>
<dbReference type="Proteomes" id="UP001219518">
    <property type="component" value="Unassembled WGS sequence"/>
</dbReference>
<dbReference type="InterPro" id="IPR007858">
    <property type="entry name" value="Dpy-30_motif"/>
</dbReference>
<dbReference type="Pfam" id="PF05186">
    <property type="entry name" value="Dpy-30"/>
    <property type="match status" value="1"/>
</dbReference>
<feature type="compositionally biased region" description="Acidic residues" evidence="2">
    <location>
        <begin position="492"/>
        <end position="507"/>
    </location>
</feature>
<dbReference type="PANTHER" id="PTHR24172:SF4">
    <property type="entry name" value="ANK_REP_REGION DOMAIN-CONTAINING PROTEIN"/>
    <property type="match status" value="1"/>
</dbReference>
<feature type="region of interest" description="Disordered" evidence="2">
    <location>
        <begin position="834"/>
        <end position="870"/>
    </location>
</feature>
<comment type="caution">
    <text evidence="3">The sequence shown here is derived from an EMBL/GenBank/DDBJ whole genome shotgun (WGS) entry which is preliminary data.</text>
</comment>
<evidence type="ECO:0000256" key="1">
    <source>
        <dbReference type="PROSITE-ProRule" id="PRU00023"/>
    </source>
</evidence>
<dbReference type="PROSITE" id="PS50088">
    <property type="entry name" value="ANK_REPEAT"/>
    <property type="match status" value="3"/>
</dbReference>
<dbReference type="PANTHER" id="PTHR24172">
    <property type="entry name" value="ANK_REP_REGION DOMAIN-CONTAINING PROTEIN"/>
    <property type="match status" value="1"/>
</dbReference>
<dbReference type="PROSITE" id="PS50297">
    <property type="entry name" value="ANK_REP_REGION"/>
    <property type="match status" value="3"/>
</dbReference>
<keyword evidence="1" id="KW-0040">ANK repeat</keyword>
<organism evidence="3 4">
    <name type="scientific">Frankliniella fusca</name>
    <dbReference type="NCBI Taxonomy" id="407009"/>
    <lineage>
        <taxon>Eukaryota</taxon>
        <taxon>Metazoa</taxon>
        <taxon>Ecdysozoa</taxon>
        <taxon>Arthropoda</taxon>
        <taxon>Hexapoda</taxon>
        <taxon>Insecta</taxon>
        <taxon>Pterygota</taxon>
        <taxon>Neoptera</taxon>
        <taxon>Paraneoptera</taxon>
        <taxon>Thysanoptera</taxon>
        <taxon>Terebrantia</taxon>
        <taxon>Thripoidea</taxon>
        <taxon>Thripidae</taxon>
        <taxon>Frankliniella</taxon>
    </lineage>
</organism>
<dbReference type="InterPro" id="IPR036770">
    <property type="entry name" value="Ankyrin_rpt-contain_sf"/>
</dbReference>
<feature type="compositionally biased region" description="Acidic residues" evidence="2">
    <location>
        <begin position="458"/>
        <end position="471"/>
    </location>
</feature>
<evidence type="ECO:0000313" key="4">
    <source>
        <dbReference type="Proteomes" id="UP001219518"/>
    </source>
</evidence>
<evidence type="ECO:0000313" key="3">
    <source>
        <dbReference type="EMBL" id="KAK3913347.1"/>
    </source>
</evidence>
<feature type="region of interest" description="Disordered" evidence="2">
    <location>
        <begin position="772"/>
        <end position="798"/>
    </location>
</feature>
<keyword evidence="4" id="KW-1185">Reference proteome</keyword>
<feature type="region of interest" description="Disordered" evidence="2">
    <location>
        <begin position="410"/>
        <end position="517"/>
    </location>
</feature>
<protein>
    <submittedName>
        <fullName evidence="3">Ankyrin repeat protein</fullName>
    </submittedName>
</protein>
<name>A0AAE1H232_9NEOP</name>
<accession>A0AAE1H232</accession>
<feature type="compositionally biased region" description="Basic and acidic residues" evidence="2">
    <location>
        <begin position="772"/>
        <end position="786"/>
    </location>
</feature>
<sequence length="1123" mass="121901">MAVNSGAVRQWLRGGDLEKLQQLVLDGQGARLVGEYSPDARVRAFIRWLPSGLNKVDAAHAAAAAGQVSKLESALGAGRASQGGGAGARLPLAMCKDRAGAGLLHKAVFRGHRPVVDWLLDNHPNTVHLKDREGRTPLHYCGACEDPDAMWQRLVDAGADAGAKDNHGRTADYYLEKADELRLPTSPQHPAESRGRAADTALVVKPANIRIWIHDRDMGKLQQLLWEGHGARLRNETSKYPIVKRFLDGVPFVMGAVKDVHAAAIAGDLDTFQRRTEEPVPREILTSKDANGLTPLHKAAGLGHGHIVDDILGRAPGAVSLCDADGRTALHYAALVRDGGEVYNKLVRAGADELAQDNLGRSPEHYKNKPGDLDAALLRVVPDAPRTSAAYPPNWDWSVITDPTARVFNGRRSYENGDSESASSKDEDSGTNQSAATTVALDGTDLEPEPPPQPPPEPEPEPEPGDTEEGGGGDFRGRPPTPRPPPTFLGDDAGDDEDEGVGEDDDERDPREPGQMTDDELNAHIARGDLGVLADLVLNGEGDRLLSKNSSNPEVQSFLDHVPSYMSKIRAVHDAARAGNLRGLQAALDRRKFAVARDRRSQSACTPLHLAVLLGQTAVVRYLSGRFPETLSARDLRGRTALHYAAVLADNGHYYNLLLNLGANRALKDKSGRTADFYLQHPTTLTHRQLLADIGEPESIADEMFSDKVSGGGDRASSRRDVHDAEAMALMDRCFRLLHEVDAPQRVEAPTGAEGLPAPATTVPRHTVAYRDLREVPELPPERQDKPAGLNEIADKKPPDPVGYLANFLYNFTGSENAQEPEAPVMASVITNGEAQPVGNDDFGDDQRPDSQASDDGPKKSAFNDANRDEFGQSPLHFAAARPHGRGGLLQFMSEADLNPALRDELYRTARDVAVQAGLPDNVAEIDRWVLSVAARGQTDKLAEMLLAGYDHILDARESPEVGIVDVATQRGHTETVAFLQSITAFEERRDRVLRAIRLGGAQGAQEVAELLEPADSRAKLLATARNNMGRCSLHVAVLCQQEQLVAYLAHNFPSTLHVGDNLERTALHYAMGVEAVESLSKLLIKAGALRVPKDLKGRQPSYYFMNKTDIQHLQEEEEAQMF</sequence>
<dbReference type="SMART" id="SM00248">
    <property type="entry name" value="ANK"/>
    <property type="match status" value="9"/>
</dbReference>
<dbReference type="InterPro" id="IPR002110">
    <property type="entry name" value="Ankyrin_rpt"/>
</dbReference>
<evidence type="ECO:0000256" key="2">
    <source>
        <dbReference type="SAM" id="MobiDB-lite"/>
    </source>
</evidence>
<reference evidence="3" key="2">
    <citation type="journal article" date="2023" name="BMC Genomics">
        <title>Pest status, molecular evolution, and epigenetic factors derived from the genome assembly of Frankliniella fusca, a thysanopteran phytovirus vector.</title>
        <authorList>
            <person name="Catto M.A."/>
            <person name="Labadie P.E."/>
            <person name="Jacobson A.L."/>
            <person name="Kennedy G.G."/>
            <person name="Srinivasan R."/>
            <person name="Hunt B.G."/>
        </authorList>
    </citation>
    <scope>NUCLEOTIDE SEQUENCE</scope>
    <source>
        <strain evidence="3">PL_HMW_Pooled</strain>
    </source>
</reference>
<dbReference type="AlphaFoldDB" id="A0AAE1H232"/>
<feature type="repeat" description="ANK" evidence="1">
    <location>
        <begin position="637"/>
        <end position="670"/>
    </location>
</feature>
<dbReference type="Gene3D" id="1.25.40.20">
    <property type="entry name" value="Ankyrin repeat-containing domain"/>
    <property type="match status" value="5"/>
</dbReference>
<gene>
    <name evidence="3" type="ORF">KUF71_022801</name>
</gene>
<proteinExistence type="predicted"/>
<feature type="repeat" description="ANK" evidence="1">
    <location>
        <begin position="325"/>
        <end position="358"/>
    </location>
</feature>
<dbReference type="Pfam" id="PF13637">
    <property type="entry name" value="Ank_4"/>
    <property type="match status" value="1"/>
</dbReference>
<dbReference type="SUPFAM" id="SSF48403">
    <property type="entry name" value="Ankyrin repeat"/>
    <property type="match status" value="3"/>
</dbReference>
<feature type="repeat" description="ANK" evidence="1">
    <location>
        <begin position="133"/>
        <end position="166"/>
    </location>
</feature>